<evidence type="ECO:0000259" key="1">
    <source>
        <dbReference type="PROSITE" id="PS51708"/>
    </source>
</evidence>
<dbReference type="PROSITE" id="PS51708">
    <property type="entry name" value="CHAD"/>
    <property type="match status" value="1"/>
</dbReference>
<dbReference type="Proteomes" id="UP001235064">
    <property type="component" value="Unassembled WGS sequence"/>
</dbReference>
<proteinExistence type="predicted"/>
<keyword evidence="3" id="KW-1185">Reference proteome</keyword>
<dbReference type="RefSeq" id="WP_286287926.1">
    <property type="nucleotide sequence ID" value="NZ_JASXSZ010000002.1"/>
</dbReference>
<evidence type="ECO:0000313" key="3">
    <source>
        <dbReference type="Proteomes" id="UP001235064"/>
    </source>
</evidence>
<dbReference type="InterPro" id="IPR007899">
    <property type="entry name" value="CHAD_dom"/>
</dbReference>
<accession>A0ABT7MX91</accession>
<dbReference type="Pfam" id="PF05235">
    <property type="entry name" value="CHAD"/>
    <property type="match status" value="1"/>
</dbReference>
<reference evidence="2 3" key="1">
    <citation type="submission" date="2023-06" db="EMBL/GenBank/DDBJ databases">
        <title>Microbacterium sp. nov., isolated from a waste landfill.</title>
        <authorList>
            <person name="Wen W."/>
        </authorList>
    </citation>
    <scope>NUCLEOTIDE SEQUENCE [LARGE SCALE GENOMIC DNA]</scope>
    <source>
        <strain evidence="2 3">ASV49</strain>
    </source>
</reference>
<protein>
    <submittedName>
        <fullName evidence="2">CHAD domain-containing protein</fullName>
    </submittedName>
</protein>
<organism evidence="2 3">
    <name type="scientific">Microbacterium candidum</name>
    <dbReference type="NCBI Taxonomy" id="3041922"/>
    <lineage>
        <taxon>Bacteria</taxon>
        <taxon>Bacillati</taxon>
        <taxon>Actinomycetota</taxon>
        <taxon>Actinomycetes</taxon>
        <taxon>Micrococcales</taxon>
        <taxon>Microbacteriaceae</taxon>
        <taxon>Microbacterium</taxon>
    </lineage>
</organism>
<feature type="domain" description="CHAD" evidence="1">
    <location>
        <begin position="3"/>
        <end position="289"/>
    </location>
</feature>
<dbReference type="PANTHER" id="PTHR39339">
    <property type="entry name" value="SLR1444 PROTEIN"/>
    <property type="match status" value="1"/>
</dbReference>
<gene>
    <name evidence="2" type="ORF">QSV35_06880</name>
</gene>
<dbReference type="InterPro" id="IPR038186">
    <property type="entry name" value="CHAD_dom_sf"/>
</dbReference>
<dbReference type="Gene3D" id="1.40.20.10">
    <property type="entry name" value="CHAD domain"/>
    <property type="match status" value="1"/>
</dbReference>
<name>A0ABT7MX91_9MICO</name>
<dbReference type="SMART" id="SM00880">
    <property type="entry name" value="CHAD"/>
    <property type="match status" value="1"/>
</dbReference>
<sequence>MTEASIGGILPSLLEHAGADVLATEKAALTDEPDGVHEHRVSVRRLRAVLAGFAAEVDTRGAKHLRVVFGEWGRELGVVRDIEVRIGLAEDLLERAEVDDPEVVRRLVGDERSAYRTAHERLAELGREPRARARGELLAAFLEDPGIVRPDALAGEILIGVLEKQARRARKAARHLDGTTSAFHALRKSGRRLRYVAEAIAPYVDEVSVDAGLSVDVVDDLAHAGDLLHDALGDHRDAVLFAEHVARQGVLASRAGENVGPFERIEALALEDASAHLDALPEALKQLRRAASRLG</sequence>
<evidence type="ECO:0000313" key="2">
    <source>
        <dbReference type="EMBL" id="MDL9979050.1"/>
    </source>
</evidence>
<dbReference type="PANTHER" id="PTHR39339:SF1">
    <property type="entry name" value="CHAD DOMAIN-CONTAINING PROTEIN"/>
    <property type="match status" value="1"/>
</dbReference>
<comment type="caution">
    <text evidence="2">The sequence shown here is derived from an EMBL/GenBank/DDBJ whole genome shotgun (WGS) entry which is preliminary data.</text>
</comment>
<dbReference type="EMBL" id="JASXSZ010000002">
    <property type="protein sequence ID" value="MDL9979050.1"/>
    <property type="molecule type" value="Genomic_DNA"/>
</dbReference>